<dbReference type="VEuPathDB" id="FungiDB:H310_14150"/>
<protein>
    <recommendedName>
        <fullName evidence="2">Ataxin-10 domain-containing protein</fullName>
    </recommendedName>
</protein>
<accession>A0A024TAR3</accession>
<dbReference type="GeneID" id="20091200"/>
<reference evidence="1" key="1">
    <citation type="submission" date="2013-12" db="EMBL/GenBank/DDBJ databases">
        <title>The Genome Sequence of Aphanomyces invadans NJM9701.</title>
        <authorList>
            <consortium name="The Broad Institute Genomics Platform"/>
            <person name="Russ C."/>
            <person name="Tyler B."/>
            <person name="van West P."/>
            <person name="Dieguez-Uribeondo J."/>
            <person name="Young S.K."/>
            <person name="Zeng Q."/>
            <person name="Gargeya S."/>
            <person name="Fitzgerald M."/>
            <person name="Abouelleil A."/>
            <person name="Alvarado L."/>
            <person name="Chapman S.B."/>
            <person name="Gainer-Dewar J."/>
            <person name="Goldberg J."/>
            <person name="Griggs A."/>
            <person name="Gujja S."/>
            <person name="Hansen M."/>
            <person name="Howarth C."/>
            <person name="Imamovic A."/>
            <person name="Ireland A."/>
            <person name="Larimer J."/>
            <person name="McCowan C."/>
            <person name="Murphy C."/>
            <person name="Pearson M."/>
            <person name="Poon T.W."/>
            <person name="Priest M."/>
            <person name="Roberts A."/>
            <person name="Saif S."/>
            <person name="Shea T."/>
            <person name="Sykes S."/>
            <person name="Wortman J."/>
            <person name="Nusbaum C."/>
            <person name="Birren B."/>
        </authorList>
    </citation>
    <scope>NUCLEOTIDE SEQUENCE [LARGE SCALE GENOMIC DNA]</scope>
    <source>
        <strain evidence="1">NJM9701</strain>
    </source>
</reference>
<organism evidence="1">
    <name type="scientific">Aphanomyces invadans</name>
    <dbReference type="NCBI Taxonomy" id="157072"/>
    <lineage>
        <taxon>Eukaryota</taxon>
        <taxon>Sar</taxon>
        <taxon>Stramenopiles</taxon>
        <taxon>Oomycota</taxon>
        <taxon>Saprolegniomycetes</taxon>
        <taxon>Saprolegniales</taxon>
        <taxon>Verrucalvaceae</taxon>
        <taxon>Aphanomyces</taxon>
    </lineage>
</organism>
<evidence type="ECO:0008006" key="2">
    <source>
        <dbReference type="Google" id="ProtNLM"/>
    </source>
</evidence>
<dbReference type="PANTHER" id="PTHR13255:SF0">
    <property type="entry name" value="ATAXIN-10"/>
    <property type="match status" value="1"/>
</dbReference>
<dbReference type="eggNOG" id="ENOG502T1FQ">
    <property type="taxonomic scope" value="Eukaryota"/>
</dbReference>
<dbReference type="PANTHER" id="PTHR13255">
    <property type="entry name" value="ATAXIN-10"/>
    <property type="match status" value="1"/>
</dbReference>
<dbReference type="AlphaFoldDB" id="A0A024TAR3"/>
<proteinExistence type="predicted"/>
<dbReference type="EMBL" id="KI914013">
    <property type="protein sequence ID" value="ETV91138.1"/>
    <property type="molecule type" value="Genomic_DNA"/>
</dbReference>
<dbReference type="RefSeq" id="XP_008880169.1">
    <property type="nucleotide sequence ID" value="XM_008881947.1"/>
</dbReference>
<evidence type="ECO:0000313" key="1">
    <source>
        <dbReference type="EMBL" id="ETV91138.1"/>
    </source>
</evidence>
<dbReference type="OrthoDB" id="379794at2759"/>
<name>A0A024TAR3_9STRA</name>
<gene>
    <name evidence="1" type="ORF">H310_14150</name>
</gene>
<dbReference type="InterPro" id="IPR051374">
    <property type="entry name" value="Ataxin-10/CTR86_families"/>
</dbReference>
<dbReference type="GO" id="GO:0005829">
    <property type="term" value="C:cytosol"/>
    <property type="evidence" value="ECO:0007669"/>
    <property type="project" value="TreeGrafter"/>
</dbReference>
<sequence length="289" mass="31794">MTVTHPSNQDVVWPLLHPALLEKVLVECQPHRKILAYAAAATVNCLHPAHAGRAMELVASRQVVILLLQRCLSFQSADESDPAFEWISILFRVLIARHHTPDLYRNLNASLVSTLWAKLTPEQMLLLRMVDMVVAEPSSPATTDHGPDAALVEFFCTEFTALHAPPVTSEPDEDAAPSSDRQAMWDVMEIESSKRMFHILGTLTSTPATLDDAKVLPFIAALVGQLRRFTTTHTRETNAAALSSEPVDEDEAFGYRSAGVRVLGNMAHRSTSVQEALRACGGLEILLNR</sequence>